<proteinExistence type="predicted"/>
<reference evidence="2" key="1">
    <citation type="submission" date="2020-07" db="EMBL/GenBank/DDBJ databases">
        <title>The High-quality genome of the commercially important snow crab, Chionoecetes opilio.</title>
        <authorList>
            <person name="Jeong J.-H."/>
            <person name="Ryu S."/>
        </authorList>
    </citation>
    <scope>NUCLEOTIDE SEQUENCE</scope>
    <source>
        <strain evidence="2">MADBK_172401_WGS</strain>
        <tissue evidence="2">Digestive gland</tissue>
    </source>
</reference>
<evidence type="ECO:0000313" key="2">
    <source>
        <dbReference type="EMBL" id="KAG0725143.1"/>
    </source>
</evidence>
<protein>
    <submittedName>
        <fullName evidence="2">Ubiquitin carboxyl-terminal hydrolase 48</fullName>
    </submittedName>
</protein>
<dbReference type="AlphaFoldDB" id="A0A8J4YEJ6"/>
<sequence>MIRFYLTAMLEESERNCESGRLQKKQFWNLFSERKRPHPARDPGTKVYVISRDFYHLWKSYVRSCERGNLVVNPPERLENASLFCPHDHLLFPVMVLEPHELSEHLVLVWEEEWVTLKELYPPDHVISAFYSDAGCLMTEPAVCDNGCVELRLAKDYEEQFSYEHQIIHVRQSLGPRKKPRLSSRGASSGGGASNVASNSQRLVRASCTFSSTDTIREVQNFIAERTGIWPMLQTLWVCGEEQQKAGEADGGEPLQLTDDHRAMTLNALRVRPGDTIYFRAARCAHPCWCHSQVGPHSLVMDRGMARKAEETHRFEECLLRALLGVTSTEEMLMSDEMIITVEMPPGRFIS</sequence>
<keyword evidence="3" id="KW-1185">Reference proteome</keyword>
<dbReference type="Proteomes" id="UP000770661">
    <property type="component" value="Unassembled WGS sequence"/>
</dbReference>
<organism evidence="2 3">
    <name type="scientific">Chionoecetes opilio</name>
    <name type="common">Atlantic snow crab</name>
    <name type="synonym">Cancer opilio</name>
    <dbReference type="NCBI Taxonomy" id="41210"/>
    <lineage>
        <taxon>Eukaryota</taxon>
        <taxon>Metazoa</taxon>
        <taxon>Ecdysozoa</taxon>
        <taxon>Arthropoda</taxon>
        <taxon>Crustacea</taxon>
        <taxon>Multicrustacea</taxon>
        <taxon>Malacostraca</taxon>
        <taxon>Eumalacostraca</taxon>
        <taxon>Eucarida</taxon>
        <taxon>Decapoda</taxon>
        <taxon>Pleocyemata</taxon>
        <taxon>Brachyura</taxon>
        <taxon>Eubrachyura</taxon>
        <taxon>Majoidea</taxon>
        <taxon>Majidae</taxon>
        <taxon>Chionoecetes</taxon>
    </lineage>
</organism>
<feature type="region of interest" description="Disordered" evidence="1">
    <location>
        <begin position="174"/>
        <end position="198"/>
    </location>
</feature>
<keyword evidence="2" id="KW-0378">Hydrolase</keyword>
<evidence type="ECO:0000256" key="1">
    <source>
        <dbReference type="SAM" id="MobiDB-lite"/>
    </source>
</evidence>
<dbReference type="EMBL" id="JACEEZ010005970">
    <property type="protein sequence ID" value="KAG0725143.1"/>
    <property type="molecule type" value="Genomic_DNA"/>
</dbReference>
<dbReference type="SUPFAM" id="SSF54236">
    <property type="entry name" value="Ubiquitin-like"/>
    <property type="match status" value="1"/>
</dbReference>
<accession>A0A8J4YEJ6</accession>
<gene>
    <name evidence="2" type="ORF">GWK47_004801</name>
</gene>
<evidence type="ECO:0000313" key="3">
    <source>
        <dbReference type="Proteomes" id="UP000770661"/>
    </source>
</evidence>
<dbReference type="InterPro" id="IPR035927">
    <property type="entry name" value="DUSP-like_sf"/>
</dbReference>
<dbReference type="InterPro" id="IPR029071">
    <property type="entry name" value="Ubiquitin-like_domsf"/>
</dbReference>
<dbReference type="SUPFAM" id="SSF143791">
    <property type="entry name" value="DUSP-like"/>
    <property type="match status" value="1"/>
</dbReference>
<dbReference type="Gene3D" id="3.30.2230.10">
    <property type="entry name" value="DUSP-like"/>
    <property type="match status" value="1"/>
</dbReference>
<name>A0A8J4YEJ6_CHIOP</name>
<dbReference type="OrthoDB" id="289038at2759"/>
<dbReference type="GO" id="GO:0016787">
    <property type="term" value="F:hydrolase activity"/>
    <property type="evidence" value="ECO:0007669"/>
    <property type="project" value="UniProtKB-KW"/>
</dbReference>
<comment type="caution">
    <text evidence="2">The sequence shown here is derived from an EMBL/GenBank/DDBJ whole genome shotgun (WGS) entry which is preliminary data.</text>
</comment>